<keyword evidence="5" id="KW-0479">Metal-binding</keyword>
<dbReference type="GO" id="GO:0046872">
    <property type="term" value="F:metal ion binding"/>
    <property type="evidence" value="ECO:0007669"/>
    <property type="project" value="UniProtKB-KW"/>
</dbReference>
<dbReference type="GO" id="GO:0005634">
    <property type="term" value="C:nucleus"/>
    <property type="evidence" value="ECO:0007669"/>
    <property type="project" value="UniProtKB-SubCell"/>
</dbReference>
<protein>
    <recommendedName>
        <fullName evidence="12">DDE Tnp4 domain-containing protein</fullName>
    </recommendedName>
</protein>
<comment type="cofactor">
    <cofactor evidence="1">
        <name>a divalent metal cation</name>
        <dbReference type="ChEBI" id="CHEBI:60240"/>
    </cofactor>
</comment>
<keyword evidence="11" id="KW-1185">Reference proteome</keyword>
<gene>
    <name evidence="10" type="ORF">LITE_LOCUS35475</name>
</gene>
<evidence type="ECO:0000256" key="1">
    <source>
        <dbReference type="ARBA" id="ARBA00001968"/>
    </source>
</evidence>
<organism evidence="10 11">
    <name type="scientific">Linum tenue</name>
    <dbReference type="NCBI Taxonomy" id="586396"/>
    <lineage>
        <taxon>Eukaryota</taxon>
        <taxon>Viridiplantae</taxon>
        <taxon>Streptophyta</taxon>
        <taxon>Embryophyta</taxon>
        <taxon>Tracheophyta</taxon>
        <taxon>Spermatophyta</taxon>
        <taxon>Magnoliopsida</taxon>
        <taxon>eudicotyledons</taxon>
        <taxon>Gunneridae</taxon>
        <taxon>Pentapetalae</taxon>
        <taxon>rosids</taxon>
        <taxon>fabids</taxon>
        <taxon>Malpighiales</taxon>
        <taxon>Linaceae</taxon>
        <taxon>Linum</taxon>
    </lineage>
</organism>
<feature type="domain" description="DDE Tnp4" evidence="8">
    <location>
        <begin position="210"/>
        <end position="334"/>
    </location>
</feature>
<evidence type="ECO:0000256" key="4">
    <source>
        <dbReference type="ARBA" id="ARBA00022722"/>
    </source>
</evidence>
<accession>A0AAV0NW44</accession>
<evidence type="ECO:0000256" key="6">
    <source>
        <dbReference type="ARBA" id="ARBA00022801"/>
    </source>
</evidence>
<feature type="domain" description="DUF8040" evidence="9">
    <location>
        <begin position="94"/>
        <end position="179"/>
    </location>
</feature>
<name>A0AAV0NW44_9ROSI</name>
<evidence type="ECO:0008006" key="12">
    <source>
        <dbReference type="Google" id="ProtNLM"/>
    </source>
</evidence>
<evidence type="ECO:0000256" key="2">
    <source>
        <dbReference type="ARBA" id="ARBA00004123"/>
    </source>
</evidence>
<keyword evidence="4" id="KW-0540">Nuclease</keyword>
<dbReference type="AlphaFoldDB" id="A0AAV0NW44"/>
<proteinExistence type="inferred from homology"/>
<dbReference type="GO" id="GO:0016787">
    <property type="term" value="F:hydrolase activity"/>
    <property type="evidence" value="ECO:0007669"/>
    <property type="project" value="UniProtKB-KW"/>
</dbReference>
<evidence type="ECO:0000313" key="10">
    <source>
        <dbReference type="EMBL" id="CAI0462707.1"/>
    </source>
</evidence>
<comment type="similarity">
    <text evidence="3">Belongs to the HARBI1 family.</text>
</comment>
<dbReference type="EMBL" id="CAMGYJ010000008">
    <property type="protein sequence ID" value="CAI0462707.1"/>
    <property type="molecule type" value="Genomic_DNA"/>
</dbReference>
<evidence type="ECO:0000256" key="3">
    <source>
        <dbReference type="ARBA" id="ARBA00006958"/>
    </source>
</evidence>
<dbReference type="PANTHER" id="PTHR22930">
    <property type="match status" value="1"/>
</dbReference>
<dbReference type="InterPro" id="IPR027806">
    <property type="entry name" value="HARBI1_dom"/>
</dbReference>
<dbReference type="Pfam" id="PF26138">
    <property type="entry name" value="DUF8040"/>
    <property type="match status" value="1"/>
</dbReference>
<evidence type="ECO:0000259" key="9">
    <source>
        <dbReference type="Pfam" id="PF26138"/>
    </source>
</evidence>
<dbReference type="InterPro" id="IPR045249">
    <property type="entry name" value="HARBI1-like"/>
</dbReference>
<comment type="subcellular location">
    <subcellularLocation>
        <location evidence="2">Nucleus</location>
    </subcellularLocation>
</comment>
<dbReference type="GO" id="GO:0004518">
    <property type="term" value="F:nuclease activity"/>
    <property type="evidence" value="ECO:0007669"/>
    <property type="project" value="UniProtKB-KW"/>
</dbReference>
<keyword evidence="6" id="KW-0378">Hydrolase</keyword>
<dbReference type="Proteomes" id="UP001154282">
    <property type="component" value="Unassembled WGS sequence"/>
</dbReference>
<sequence length="388" mass="44517">MDREAQGSNEVEKSLSDEDIMSHDLEDILDIHGTELDSWRSIMENWQRQRNMCVVQLICYVVYTLHLLNNHMRVETTLSQPLVLREAKRKILMKDLRDHEATCRATLRMGIDAFDIFCQKLRLTGVLKDYNRATVEEQVARFFAILSQTGGKYRNLALYYHRSIGTISYHFHNVLRAVISLAPEFLSQPNAATPVPSKIKDNHRFFPYFKFTYVLAGWEGTASDSRIIKNAFARPHGLVIPEGKYYLGDGGLMLRGSLLTPYRHVRYHLKESSLDGTKNAKELFNHRHASLRKSIDRAFGVVTKRFPIISTGSEPQYSFDTTTDIILPCCIIHNFLMGVDPDEALIAEVDKELAAQSGHNDTQCEEESRAGIELRDNIAEQMWLDYEK</sequence>
<reference evidence="10" key="1">
    <citation type="submission" date="2022-08" db="EMBL/GenBank/DDBJ databases">
        <authorList>
            <person name="Gutierrez-Valencia J."/>
        </authorList>
    </citation>
    <scope>NUCLEOTIDE SEQUENCE</scope>
</reference>
<evidence type="ECO:0000259" key="8">
    <source>
        <dbReference type="Pfam" id="PF13359"/>
    </source>
</evidence>
<dbReference type="PANTHER" id="PTHR22930:SF268">
    <property type="entry name" value="NUCLEASE HARBI1"/>
    <property type="match status" value="1"/>
</dbReference>
<dbReference type="Pfam" id="PF13359">
    <property type="entry name" value="DDE_Tnp_4"/>
    <property type="match status" value="1"/>
</dbReference>
<dbReference type="InterPro" id="IPR058353">
    <property type="entry name" value="DUF8040"/>
</dbReference>
<comment type="caution">
    <text evidence="10">The sequence shown here is derived from an EMBL/GenBank/DDBJ whole genome shotgun (WGS) entry which is preliminary data.</text>
</comment>
<evidence type="ECO:0000313" key="11">
    <source>
        <dbReference type="Proteomes" id="UP001154282"/>
    </source>
</evidence>
<evidence type="ECO:0000256" key="7">
    <source>
        <dbReference type="ARBA" id="ARBA00023242"/>
    </source>
</evidence>
<evidence type="ECO:0000256" key="5">
    <source>
        <dbReference type="ARBA" id="ARBA00022723"/>
    </source>
</evidence>
<keyword evidence="7" id="KW-0539">Nucleus</keyword>